<reference evidence="8" key="1">
    <citation type="submission" date="2023-04" db="EMBL/GenBank/DDBJ databases">
        <title>Completed genome of Mycoplasma lagogenitalium type strain 12MS.</title>
        <authorList>
            <person name="Spergser J."/>
        </authorList>
    </citation>
    <scope>NUCLEOTIDE SEQUENCE</scope>
    <source>
        <strain evidence="8">12MS</strain>
    </source>
</reference>
<feature type="transmembrane region" description="Helical" evidence="6">
    <location>
        <begin position="12"/>
        <end position="30"/>
    </location>
</feature>
<comment type="subcellular location">
    <subcellularLocation>
        <location evidence="1">Cell membrane</location>
        <topology evidence="1">Multi-pass membrane protein</topology>
    </subcellularLocation>
</comment>
<keyword evidence="8" id="KW-0547">Nucleotide-binding</keyword>
<feature type="domain" description="ABC transmembrane type-1" evidence="7">
    <location>
        <begin position="88"/>
        <end position="254"/>
    </location>
</feature>
<feature type="transmembrane region" description="Helical" evidence="6">
    <location>
        <begin position="245"/>
        <end position="268"/>
    </location>
</feature>
<protein>
    <submittedName>
        <fullName evidence="8">ATP-binding cassette domain-containing protein</fullName>
    </submittedName>
</protein>
<evidence type="ECO:0000256" key="6">
    <source>
        <dbReference type="SAM" id="Phobius"/>
    </source>
</evidence>
<name>A0ABY8LW31_9BACT</name>
<keyword evidence="8" id="KW-0067">ATP-binding</keyword>
<evidence type="ECO:0000313" key="8">
    <source>
        <dbReference type="EMBL" id="WGI36631.1"/>
    </source>
</evidence>
<dbReference type="CDD" id="cd00267">
    <property type="entry name" value="ABC_ATPase"/>
    <property type="match status" value="1"/>
</dbReference>
<accession>A0ABY8LW31</accession>
<evidence type="ECO:0000259" key="7">
    <source>
        <dbReference type="PROSITE" id="PS50929"/>
    </source>
</evidence>
<dbReference type="SUPFAM" id="SSF90123">
    <property type="entry name" value="ABC transporter transmembrane region"/>
    <property type="match status" value="1"/>
</dbReference>
<dbReference type="Proteomes" id="UP001179842">
    <property type="component" value="Chromosome"/>
</dbReference>
<keyword evidence="3 6" id="KW-0812">Transmembrane</keyword>
<dbReference type="PROSITE" id="PS50929">
    <property type="entry name" value="ABC_TM1F"/>
    <property type="match status" value="1"/>
</dbReference>
<dbReference type="InterPro" id="IPR036640">
    <property type="entry name" value="ABC1_TM_sf"/>
</dbReference>
<evidence type="ECO:0000256" key="1">
    <source>
        <dbReference type="ARBA" id="ARBA00004651"/>
    </source>
</evidence>
<feature type="transmembrane region" description="Helical" evidence="6">
    <location>
        <begin position="128"/>
        <end position="147"/>
    </location>
</feature>
<gene>
    <name evidence="8" type="ORF">QEG99_04170</name>
</gene>
<feature type="transmembrane region" description="Helical" evidence="6">
    <location>
        <begin position="50"/>
        <end position="70"/>
    </location>
</feature>
<dbReference type="RefSeq" id="WP_280101932.1">
    <property type="nucleotide sequence ID" value="NZ_CP122979.1"/>
</dbReference>
<sequence length="466" mass="54919">MIKTLLKKPITNSILLLLFVLSFFPVLSIYFQIEAIKILFENNIDNKQFIIFQVLSLILELICLPIKSLVNIFIKKQKKTVILEQKQKIYQAISNQKITDFHSKNSNSKVFDLETNINNYYSFYLDNFYNIFWYSTIFTFLIIFIFIESFLYSYWLLLVIGFLIISFLLFIFLPIINSKKIKKVNENYLVKVDQNIANFSNIVNNYEAFYWNNKTAIFKNLIQKENIESNDESFKLSKKKIWLKFWEILFSSAIDRLVILTIAITSIINPINKILVSLIEKIFNDSKNSGIFAVETYKEARENSALKSRIEEFKVETINLKNNVNQEIKTIKMEKINFYIEDKILFSQDINLEFLENNIYLIKGKSGSGKTTIINSLLNIKKIDKGNLLINNQQFNEQMYLNFLNQLVYFNNEEINFIKSAKDVISLYTKNVDELKLKKACELAKIDFDIEQDFLNLSKGEKQEYN</sequence>
<evidence type="ECO:0000256" key="2">
    <source>
        <dbReference type="ARBA" id="ARBA00005417"/>
    </source>
</evidence>
<evidence type="ECO:0000256" key="5">
    <source>
        <dbReference type="ARBA" id="ARBA00023136"/>
    </source>
</evidence>
<dbReference type="GO" id="GO:0005524">
    <property type="term" value="F:ATP binding"/>
    <property type="evidence" value="ECO:0007669"/>
    <property type="project" value="UniProtKB-KW"/>
</dbReference>
<dbReference type="InterPro" id="IPR027417">
    <property type="entry name" value="P-loop_NTPase"/>
</dbReference>
<dbReference type="InterPro" id="IPR011527">
    <property type="entry name" value="ABC1_TM_dom"/>
</dbReference>
<feature type="transmembrane region" description="Helical" evidence="6">
    <location>
        <begin position="153"/>
        <end position="176"/>
    </location>
</feature>
<evidence type="ECO:0000256" key="4">
    <source>
        <dbReference type="ARBA" id="ARBA00022989"/>
    </source>
</evidence>
<dbReference type="Gene3D" id="1.20.1560.10">
    <property type="entry name" value="ABC transporter type 1, transmembrane domain"/>
    <property type="match status" value="1"/>
</dbReference>
<evidence type="ECO:0000313" key="9">
    <source>
        <dbReference type="Proteomes" id="UP001179842"/>
    </source>
</evidence>
<keyword evidence="9" id="KW-1185">Reference proteome</keyword>
<proteinExistence type="inferred from homology"/>
<organism evidence="8 9">
    <name type="scientific">Mesomycoplasma lagogenitalium</name>
    <dbReference type="NCBI Taxonomy" id="171286"/>
    <lineage>
        <taxon>Bacteria</taxon>
        <taxon>Bacillati</taxon>
        <taxon>Mycoplasmatota</taxon>
        <taxon>Mycoplasmoidales</taxon>
        <taxon>Metamycoplasmataceae</taxon>
        <taxon>Mesomycoplasma</taxon>
    </lineage>
</organism>
<dbReference type="PANTHER" id="PTHR24221:SF654">
    <property type="entry name" value="ATP-BINDING CASSETTE SUB-FAMILY B MEMBER 6"/>
    <property type="match status" value="1"/>
</dbReference>
<dbReference type="EMBL" id="CP122979">
    <property type="protein sequence ID" value="WGI36631.1"/>
    <property type="molecule type" value="Genomic_DNA"/>
</dbReference>
<dbReference type="SUPFAM" id="SSF52540">
    <property type="entry name" value="P-loop containing nucleoside triphosphate hydrolases"/>
    <property type="match status" value="1"/>
</dbReference>
<keyword evidence="5 6" id="KW-0472">Membrane</keyword>
<keyword evidence="4 6" id="KW-1133">Transmembrane helix</keyword>
<dbReference type="PANTHER" id="PTHR24221">
    <property type="entry name" value="ATP-BINDING CASSETTE SUB-FAMILY B"/>
    <property type="match status" value="1"/>
</dbReference>
<dbReference type="InterPro" id="IPR003439">
    <property type="entry name" value="ABC_transporter-like_ATP-bd"/>
</dbReference>
<dbReference type="Pfam" id="PF00005">
    <property type="entry name" value="ABC_tran"/>
    <property type="match status" value="1"/>
</dbReference>
<comment type="similarity">
    <text evidence="2">Belongs to the ABC transporter superfamily.</text>
</comment>
<dbReference type="Gene3D" id="3.40.50.300">
    <property type="entry name" value="P-loop containing nucleotide triphosphate hydrolases"/>
    <property type="match status" value="1"/>
</dbReference>
<evidence type="ECO:0000256" key="3">
    <source>
        <dbReference type="ARBA" id="ARBA00022692"/>
    </source>
</evidence>
<dbReference type="InterPro" id="IPR039421">
    <property type="entry name" value="Type_1_exporter"/>
</dbReference>